<feature type="compositionally biased region" description="Basic residues" evidence="1">
    <location>
        <begin position="120"/>
        <end position="132"/>
    </location>
</feature>
<dbReference type="InterPro" id="IPR052298">
    <property type="entry name" value="ZMYND10"/>
</dbReference>
<feature type="region of interest" description="Disordered" evidence="1">
    <location>
        <begin position="78"/>
        <end position="224"/>
    </location>
</feature>
<dbReference type="OrthoDB" id="432970at2759"/>
<dbReference type="EMBL" id="AGNL01000066">
    <property type="protein sequence ID" value="EJK78063.1"/>
    <property type="molecule type" value="Genomic_DNA"/>
</dbReference>
<dbReference type="eggNOG" id="ENOG502QS3F">
    <property type="taxonomic scope" value="Eukaryota"/>
</dbReference>
<feature type="compositionally biased region" description="Basic residues" evidence="1">
    <location>
        <begin position="96"/>
        <end position="105"/>
    </location>
</feature>
<feature type="non-terminal residue" evidence="2">
    <location>
        <position position="615"/>
    </location>
</feature>
<evidence type="ECO:0000313" key="3">
    <source>
        <dbReference type="Proteomes" id="UP000266841"/>
    </source>
</evidence>
<feature type="compositionally biased region" description="Basic and acidic residues" evidence="1">
    <location>
        <begin position="156"/>
        <end position="170"/>
    </location>
</feature>
<dbReference type="PANTHER" id="PTHR13244:SF7">
    <property type="entry name" value="ZINC FINGER MYND DOMAIN-CONTAINING PROTEIN 10"/>
    <property type="match status" value="1"/>
</dbReference>
<proteinExistence type="predicted"/>
<feature type="region of interest" description="Disordered" evidence="1">
    <location>
        <begin position="470"/>
        <end position="541"/>
    </location>
</feature>
<evidence type="ECO:0000313" key="2">
    <source>
        <dbReference type="EMBL" id="EJK78063.1"/>
    </source>
</evidence>
<dbReference type="PANTHER" id="PTHR13244">
    <property type="entry name" value="ZINC FINGER MYND DOMAIN CONTAINING PROTEIN 10"/>
    <property type="match status" value="1"/>
</dbReference>
<accession>K0TH29</accession>
<comment type="caution">
    <text evidence="2">The sequence shown here is derived from an EMBL/GenBank/DDBJ whole genome shotgun (WGS) entry which is preliminary data.</text>
</comment>
<gene>
    <name evidence="2" type="ORF">THAOC_00061</name>
</gene>
<name>K0TH29_THAOC</name>
<feature type="region of interest" description="Disordered" evidence="1">
    <location>
        <begin position="595"/>
        <end position="615"/>
    </location>
</feature>
<evidence type="ECO:0000256" key="1">
    <source>
        <dbReference type="SAM" id="MobiDB-lite"/>
    </source>
</evidence>
<dbReference type="GO" id="GO:0005737">
    <property type="term" value="C:cytoplasm"/>
    <property type="evidence" value="ECO:0007669"/>
    <property type="project" value="TreeGrafter"/>
</dbReference>
<protein>
    <submittedName>
        <fullName evidence="2">Uncharacterized protein</fullName>
    </submittedName>
</protein>
<keyword evidence="3" id="KW-1185">Reference proteome</keyword>
<sequence>MSTYGCLGGRSAAEPWFRGPSDCPEHYDDLNMASGSLGGHPKVPLICLEPHGKLSTLCGGMSGSDPTDLLGVVIRISPDVSGVPGKPAPRRAASWRTKRAARRRDRAPENSGGLADATSVRHHPPGLPRARKKPPDQPGDAEARGVSATCPSARRRSTDGRGRSPADRPPRPRRRARPARTTAEGGGIAPARCRVKRVSDGEEVVRHPADPRPRRRTRRRTRSCDRDPVTEILAYRTAVASVSLSRYLAEGASELGPSLLGRMMETHDFPLLFVPLVEEPPWTRRRTVSAGRRGEGGDDSGAATETKVVWEKLHYGEWREVPPTELLDLTSHEGQPWLALYHLTCSSSCRSSYGLDEYRRSRLMRVRKFLRDGRLVDQLPVLSDVARYLDELSMMAVPPSGRGAVMGASSASSTGLLLERVDVVREGIAGGNAADRYASIAEGQWADIFSGVTDAEDGTLRRIAGEVYGGAEDGVGREGGSDAWGPIERASPSVSGEEKKDDGPRGSGASATPGRSDLGSEMGEDPHSHLGPSGERWKIPLSGPVERVTLELLGDERGGSTVRAAHTFELTPSGRANVTATPLGRYGRTKMTIARSDDGNPGELGAALPPRGAWR</sequence>
<dbReference type="Proteomes" id="UP000266841">
    <property type="component" value="Unassembled WGS sequence"/>
</dbReference>
<organism evidence="2 3">
    <name type="scientific">Thalassiosira oceanica</name>
    <name type="common">Marine diatom</name>
    <dbReference type="NCBI Taxonomy" id="159749"/>
    <lineage>
        <taxon>Eukaryota</taxon>
        <taxon>Sar</taxon>
        <taxon>Stramenopiles</taxon>
        <taxon>Ochrophyta</taxon>
        <taxon>Bacillariophyta</taxon>
        <taxon>Coscinodiscophyceae</taxon>
        <taxon>Thalassiosirophycidae</taxon>
        <taxon>Thalassiosirales</taxon>
        <taxon>Thalassiosiraceae</taxon>
        <taxon>Thalassiosira</taxon>
    </lineage>
</organism>
<dbReference type="AlphaFoldDB" id="K0TH29"/>
<reference evidence="2 3" key="1">
    <citation type="journal article" date="2012" name="Genome Biol.">
        <title>Genome and low-iron response of an oceanic diatom adapted to chronic iron limitation.</title>
        <authorList>
            <person name="Lommer M."/>
            <person name="Specht M."/>
            <person name="Roy A.S."/>
            <person name="Kraemer L."/>
            <person name="Andreson R."/>
            <person name="Gutowska M.A."/>
            <person name="Wolf J."/>
            <person name="Bergner S.V."/>
            <person name="Schilhabel M.B."/>
            <person name="Klostermeier U.C."/>
            <person name="Beiko R.G."/>
            <person name="Rosenstiel P."/>
            <person name="Hippler M."/>
            <person name="Laroche J."/>
        </authorList>
    </citation>
    <scope>NUCLEOTIDE SEQUENCE [LARGE SCALE GENOMIC DNA]</scope>
    <source>
        <strain evidence="2 3">CCMP1005</strain>
    </source>
</reference>
<feature type="compositionally biased region" description="Basic and acidic residues" evidence="1">
    <location>
        <begin position="197"/>
        <end position="212"/>
    </location>
</feature>